<feature type="transmembrane region" description="Helical" evidence="1">
    <location>
        <begin position="12"/>
        <end position="31"/>
    </location>
</feature>
<evidence type="ECO:0000313" key="2">
    <source>
        <dbReference type="EMBL" id="MBU5486026.1"/>
    </source>
</evidence>
<feature type="transmembrane region" description="Helical" evidence="1">
    <location>
        <begin position="356"/>
        <end position="374"/>
    </location>
</feature>
<accession>A0ABS6EN02</accession>
<protein>
    <recommendedName>
        <fullName evidence="4">Glycosyltransferase RgtA/B/C/D-like domain-containing protein</fullName>
    </recommendedName>
</protein>
<reference evidence="2 3" key="1">
    <citation type="submission" date="2021-06" db="EMBL/GenBank/DDBJ databases">
        <authorList>
            <person name="Sun Q."/>
            <person name="Li D."/>
        </authorList>
    </citation>
    <scope>NUCLEOTIDE SEQUENCE [LARGE SCALE GENOMIC DNA]</scope>
    <source>
        <strain evidence="2 3">MSJ-11</strain>
    </source>
</reference>
<feature type="transmembrane region" description="Helical" evidence="1">
    <location>
        <begin position="106"/>
        <end position="123"/>
    </location>
</feature>
<dbReference type="Pfam" id="PF19528">
    <property type="entry name" value="DUF6056"/>
    <property type="match status" value="1"/>
</dbReference>
<dbReference type="InterPro" id="IPR045691">
    <property type="entry name" value="DUF6056"/>
</dbReference>
<evidence type="ECO:0000313" key="3">
    <source>
        <dbReference type="Proteomes" id="UP000726170"/>
    </source>
</evidence>
<name>A0ABS6EN02_9CLOT</name>
<feature type="transmembrane region" description="Helical" evidence="1">
    <location>
        <begin position="287"/>
        <end position="308"/>
    </location>
</feature>
<feature type="transmembrane region" description="Helical" evidence="1">
    <location>
        <begin position="75"/>
        <end position="94"/>
    </location>
</feature>
<feature type="transmembrane region" description="Helical" evidence="1">
    <location>
        <begin position="166"/>
        <end position="199"/>
    </location>
</feature>
<feature type="transmembrane region" description="Helical" evidence="1">
    <location>
        <begin position="386"/>
        <end position="405"/>
    </location>
</feature>
<keyword evidence="1" id="KW-0812">Transmembrane</keyword>
<dbReference type="RefSeq" id="WP_216440617.1">
    <property type="nucleotide sequence ID" value="NZ_JAHLQF010000004.1"/>
</dbReference>
<gene>
    <name evidence="2" type="ORF">KQI86_17025</name>
</gene>
<feature type="transmembrane region" description="Helical" evidence="1">
    <location>
        <begin position="328"/>
        <end position="350"/>
    </location>
</feature>
<sequence length="501" mass="58199">MTYISKWKKYVPLILLLLIMLAIHQYIFLYGDDLYYGRDASRGLSYLPEFALKQLNINGRVWVHVLLFGILRYNIYLYRIVNPIVIMLTALLIARVSIGREIKDKNFLIATCCASIFFLLLPIEITHTTIYYAACSLNYLYPITIVILYAYLLYEDYRANMNNYRSKWWILLLAFFAGSSTQQAGMIAIGFTVLISLYFKIFKKNKIQKGIIPYYCAVFIGYALVTYGSIKRMIFEKNVGNEMNLNMTIINLLKTNIFSIPVAIYVLILCVCCIFCLYHYSSNRNKYINNVMIFILSLWTIGYAYVILHRKYSIEVVFSSGSDAVLRFWFITFALVYLISLLYVSVLILLKDDYPFLLFCCINAIGAQVMLIVADPRFAGTYKVMFPSLLLMSIFIVYSCVKFFSSKCNKLLKVSIASIFLILALKVSLTTYNGYKTASYVQEFNLNAIEKYHKSADKSILKLKKTPVTEYGYNVGNWNDMPYFMRQCYKIDKETIIEYYK</sequence>
<feature type="transmembrane region" description="Helical" evidence="1">
    <location>
        <begin position="257"/>
        <end position="281"/>
    </location>
</feature>
<organism evidence="2 3">
    <name type="scientific">Clostridium mobile</name>
    <dbReference type="NCBI Taxonomy" id="2841512"/>
    <lineage>
        <taxon>Bacteria</taxon>
        <taxon>Bacillati</taxon>
        <taxon>Bacillota</taxon>
        <taxon>Clostridia</taxon>
        <taxon>Eubacteriales</taxon>
        <taxon>Clostridiaceae</taxon>
        <taxon>Clostridium</taxon>
    </lineage>
</organism>
<proteinExistence type="predicted"/>
<feature type="transmembrane region" description="Helical" evidence="1">
    <location>
        <begin position="211"/>
        <end position="230"/>
    </location>
</feature>
<keyword evidence="1" id="KW-0472">Membrane</keyword>
<dbReference type="EMBL" id="JAHLQF010000004">
    <property type="protein sequence ID" value="MBU5486026.1"/>
    <property type="molecule type" value="Genomic_DNA"/>
</dbReference>
<evidence type="ECO:0008006" key="4">
    <source>
        <dbReference type="Google" id="ProtNLM"/>
    </source>
</evidence>
<evidence type="ECO:0000256" key="1">
    <source>
        <dbReference type="SAM" id="Phobius"/>
    </source>
</evidence>
<comment type="caution">
    <text evidence="2">The sequence shown here is derived from an EMBL/GenBank/DDBJ whole genome shotgun (WGS) entry which is preliminary data.</text>
</comment>
<dbReference type="Proteomes" id="UP000726170">
    <property type="component" value="Unassembled WGS sequence"/>
</dbReference>
<feature type="transmembrane region" description="Helical" evidence="1">
    <location>
        <begin position="129"/>
        <end position="154"/>
    </location>
</feature>
<keyword evidence="3" id="KW-1185">Reference proteome</keyword>
<keyword evidence="1" id="KW-1133">Transmembrane helix</keyword>